<accession>A0A0F9QKN3</accession>
<organism evidence="1">
    <name type="scientific">marine sediment metagenome</name>
    <dbReference type="NCBI Taxonomy" id="412755"/>
    <lineage>
        <taxon>unclassified sequences</taxon>
        <taxon>metagenomes</taxon>
        <taxon>ecological metagenomes</taxon>
    </lineage>
</organism>
<gene>
    <name evidence="1" type="ORF">LCGC14_0762170</name>
</gene>
<comment type="caution">
    <text evidence="1">The sequence shown here is derived from an EMBL/GenBank/DDBJ whole genome shotgun (WGS) entry which is preliminary data.</text>
</comment>
<protein>
    <submittedName>
        <fullName evidence="1">Uncharacterized protein</fullName>
    </submittedName>
</protein>
<dbReference type="AlphaFoldDB" id="A0A0F9QKN3"/>
<sequence length="107" mass="11480">MSSSLYERAKALGTFAQNIAWFSPSFVPVAPSARSSNLIIQIQSSTSVIVELTTDGTNYFVINSGNAIPIGFSQFEIFATKDDLINLRTSDGAGISVDCRLVNDLDA</sequence>
<dbReference type="EMBL" id="LAZR01001885">
    <property type="protein sequence ID" value="KKN37577.1"/>
    <property type="molecule type" value="Genomic_DNA"/>
</dbReference>
<proteinExistence type="predicted"/>
<reference evidence="1" key="1">
    <citation type="journal article" date="2015" name="Nature">
        <title>Complex archaea that bridge the gap between prokaryotes and eukaryotes.</title>
        <authorList>
            <person name="Spang A."/>
            <person name="Saw J.H."/>
            <person name="Jorgensen S.L."/>
            <person name="Zaremba-Niedzwiedzka K."/>
            <person name="Martijn J."/>
            <person name="Lind A.E."/>
            <person name="van Eijk R."/>
            <person name="Schleper C."/>
            <person name="Guy L."/>
            <person name="Ettema T.J."/>
        </authorList>
    </citation>
    <scope>NUCLEOTIDE SEQUENCE</scope>
</reference>
<evidence type="ECO:0000313" key="1">
    <source>
        <dbReference type="EMBL" id="KKN37577.1"/>
    </source>
</evidence>
<name>A0A0F9QKN3_9ZZZZ</name>